<dbReference type="EMBL" id="SRPY01000408">
    <property type="protein sequence ID" value="KAG5924712.1"/>
    <property type="molecule type" value="Genomic_DNA"/>
</dbReference>
<name>A0A8K0J530_9HYPO</name>
<evidence type="ECO:0000313" key="1">
    <source>
        <dbReference type="EMBL" id="KAG5924712.1"/>
    </source>
</evidence>
<sequence>MNASGHRIMITMEIAEPSQRQALWDEFDMFIHNNRLAYRVCDQGLYWKDWEYTGPADADSSMETCEDAKKADCFFQGKKGFSRANRPWVGWTYELMC</sequence>
<reference evidence="1" key="1">
    <citation type="journal article" date="2020" name="bioRxiv">
        <title>Whole genome comparisons of ergot fungi reveals the divergence and evolution of species within the genus Claviceps are the result of varying mechanisms driving genome evolution and host range expansion.</title>
        <authorList>
            <person name="Wyka S.A."/>
            <person name="Mondo S.J."/>
            <person name="Liu M."/>
            <person name="Dettman J."/>
            <person name="Nalam V."/>
            <person name="Broders K.D."/>
        </authorList>
    </citation>
    <scope>NUCLEOTIDE SEQUENCE</scope>
    <source>
        <strain evidence="1">CCC 489</strain>
    </source>
</reference>
<dbReference type="Proteomes" id="UP000811619">
    <property type="component" value="Unassembled WGS sequence"/>
</dbReference>
<dbReference type="AlphaFoldDB" id="A0A8K0J530"/>
<comment type="caution">
    <text evidence="1">The sequence shown here is derived from an EMBL/GenBank/DDBJ whole genome shotgun (WGS) entry which is preliminary data.</text>
</comment>
<evidence type="ECO:0000313" key="2">
    <source>
        <dbReference type="Proteomes" id="UP000811619"/>
    </source>
</evidence>
<protein>
    <submittedName>
        <fullName evidence="1">Uncharacterized protein</fullName>
    </submittedName>
</protein>
<keyword evidence="2" id="KW-1185">Reference proteome</keyword>
<accession>A0A8K0J530</accession>
<gene>
    <name evidence="1" type="ORF">E4U42_004563</name>
</gene>
<dbReference type="OrthoDB" id="10477628at2759"/>
<organism evidence="1 2">
    <name type="scientific">Claviceps africana</name>
    <dbReference type="NCBI Taxonomy" id="83212"/>
    <lineage>
        <taxon>Eukaryota</taxon>
        <taxon>Fungi</taxon>
        <taxon>Dikarya</taxon>
        <taxon>Ascomycota</taxon>
        <taxon>Pezizomycotina</taxon>
        <taxon>Sordariomycetes</taxon>
        <taxon>Hypocreomycetidae</taxon>
        <taxon>Hypocreales</taxon>
        <taxon>Clavicipitaceae</taxon>
        <taxon>Claviceps</taxon>
    </lineage>
</organism>
<proteinExistence type="predicted"/>